<dbReference type="EMBL" id="QAMZ01000006">
    <property type="protein sequence ID" value="PWL55452.1"/>
    <property type="molecule type" value="Genomic_DNA"/>
</dbReference>
<protein>
    <submittedName>
        <fullName evidence="1">Uncharacterized protein</fullName>
    </submittedName>
</protein>
<name>A0A316MAD5_9CLOT</name>
<sequence>MYLQERLEELDSAILDFTKDKNKVNVTGFLFPERLIEYYEKGIQCFFSQGLYDHQDIKIQHVKDNGLFYILKSNDVIEKYQFLVIKKDVVKHKFRDENGILKYISRIFKIRKCKFTELYNYIDSETNLLFNSLEELSTFFENKYDTELCLE</sequence>
<evidence type="ECO:0000313" key="1">
    <source>
        <dbReference type="EMBL" id="PWL55452.1"/>
    </source>
</evidence>
<accession>A0A316MAD5</accession>
<comment type="caution">
    <text evidence="1">The sequence shown here is derived from an EMBL/GenBank/DDBJ whole genome shotgun (WGS) entry which is preliminary data.</text>
</comment>
<dbReference type="Proteomes" id="UP000246114">
    <property type="component" value="Unassembled WGS sequence"/>
</dbReference>
<dbReference type="RefSeq" id="WP_346941027.1">
    <property type="nucleotide sequence ID" value="NZ_JBKWKS010000012.1"/>
</dbReference>
<evidence type="ECO:0000313" key="2">
    <source>
        <dbReference type="Proteomes" id="UP000246114"/>
    </source>
</evidence>
<reference evidence="1 2" key="1">
    <citation type="submission" date="2018-03" db="EMBL/GenBank/DDBJ databases">
        <title>The uncultured portion of the human microbiome is neutrally assembled.</title>
        <authorList>
            <person name="Jeraldo P."/>
            <person name="Boardman L."/>
            <person name="White B.A."/>
            <person name="Nelson H."/>
            <person name="Goldenfeld N."/>
            <person name="Chia N."/>
        </authorList>
    </citation>
    <scope>NUCLEOTIDE SEQUENCE [LARGE SCALE GENOMIC DNA]</scope>
    <source>
        <strain evidence="1">CIM:MAG 903</strain>
    </source>
</reference>
<dbReference type="AlphaFoldDB" id="A0A316MAD5"/>
<gene>
    <name evidence="1" type="ORF">DBY38_01655</name>
</gene>
<proteinExistence type="predicted"/>
<organism evidence="1 2">
    <name type="scientific">Clostridium cadaveris</name>
    <dbReference type="NCBI Taxonomy" id="1529"/>
    <lineage>
        <taxon>Bacteria</taxon>
        <taxon>Bacillati</taxon>
        <taxon>Bacillota</taxon>
        <taxon>Clostridia</taxon>
        <taxon>Eubacteriales</taxon>
        <taxon>Clostridiaceae</taxon>
        <taxon>Clostridium</taxon>
    </lineage>
</organism>